<proteinExistence type="predicted"/>
<organism evidence="2 3">
    <name type="scientific">Saguinus oedipus</name>
    <name type="common">Cotton-top tamarin</name>
    <name type="synonym">Oedipomidas oedipus</name>
    <dbReference type="NCBI Taxonomy" id="9490"/>
    <lineage>
        <taxon>Eukaryota</taxon>
        <taxon>Metazoa</taxon>
        <taxon>Chordata</taxon>
        <taxon>Craniata</taxon>
        <taxon>Vertebrata</taxon>
        <taxon>Euteleostomi</taxon>
        <taxon>Mammalia</taxon>
        <taxon>Eutheria</taxon>
        <taxon>Euarchontoglires</taxon>
        <taxon>Primates</taxon>
        <taxon>Haplorrhini</taxon>
        <taxon>Platyrrhini</taxon>
        <taxon>Cebidae</taxon>
        <taxon>Callitrichinae</taxon>
        <taxon>Saguinus</taxon>
    </lineage>
</organism>
<feature type="compositionally biased region" description="Basic and acidic residues" evidence="1">
    <location>
        <begin position="21"/>
        <end position="37"/>
    </location>
</feature>
<reference evidence="2 3" key="1">
    <citation type="submission" date="2023-05" db="EMBL/GenBank/DDBJ databases">
        <title>B98-5 Cell Line De Novo Hybrid Assembly: An Optical Mapping Approach.</title>
        <authorList>
            <person name="Kananen K."/>
            <person name="Auerbach J.A."/>
            <person name="Kautto E."/>
            <person name="Blachly J.S."/>
        </authorList>
    </citation>
    <scope>NUCLEOTIDE SEQUENCE [LARGE SCALE GENOMIC DNA]</scope>
    <source>
        <strain evidence="2">B95-8</strain>
        <tissue evidence="2">Cell line</tissue>
    </source>
</reference>
<keyword evidence="3" id="KW-1185">Reference proteome</keyword>
<name>A0ABQ9URA3_SAGOE</name>
<evidence type="ECO:0000313" key="3">
    <source>
        <dbReference type="Proteomes" id="UP001266305"/>
    </source>
</evidence>
<keyword evidence="2" id="KW-0418">Kinase</keyword>
<sequence length="153" mass="16078">MDSDELSRGNFEVGFWPQRSIKAERVQQPEADEDRRSSGGALDVEAEARQARSKAGSPAVSPGPAGLQSCSPGWCSAFYEADCFGADVHSYVKDLGRQQADGALPDAHSPALGAHDQAASSHVSRGAGAASICHERKQKRLPHKPTLGLVAAA</sequence>
<dbReference type="EMBL" id="JASSZA010000011">
    <property type="protein sequence ID" value="KAK2099340.1"/>
    <property type="molecule type" value="Genomic_DNA"/>
</dbReference>
<dbReference type="PANTHER" id="PTHR21560">
    <property type="entry name" value="VERY KIND PROTEIN"/>
    <property type="match status" value="1"/>
</dbReference>
<feature type="region of interest" description="Disordered" evidence="1">
    <location>
        <begin position="18"/>
        <end position="69"/>
    </location>
</feature>
<dbReference type="GO" id="GO:0016301">
    <property type="term" value="F:kinase activity"/>
    <property type="evidence" value="ECO:0007669"/>
    <property type="project" value="UniProtKB-KW"/>
</dbReference>
<feature type="region of interest" description="Disordered" evidence="1">
    <location>
        <begin position="101"/>
        <end position="138"/>
    </location>
</feature>
<dbReference type="PANTHER" id="PTHR21560:SF0">
    <property type="entry name" value="KINASE NON-CATALYTIC C-LOBE DOMAIN-CONTAINING PROTEIN 1"/>
    <property type="match status" value="1"/>
</dbReference>
<accession>A0ABQ9URA3</accession>
<keyword evidence="2" id="KW-0808">Transferase</keyword>
<evidence type="ECO:0000256" key="1">
    <source>
        <dbReference type="SAM" id="MobiDB-lite"/>
    </source>
</evidence>
<dbReference type="InterPro" id="IPR029899">
    <property type="entry name" value="KNDC1"/>
</dbReference>
<protein>
    <submittedName>
        <fullName evidence="2">Kinase non-catalytic C-lobe domain-containing protein 1</fullName>
    </submittedName>
</protein>
<gene>
    <name evidence="2" type="primary">KNDC1_2</name>
    <name evidence="2" type="ORF">P7K49_024791</name>
</gene>
<evidence type="ECO:0000313" key="2">
    <source>
        <dbReference type="EMBL" id="KAK2099340.1"/>
    </source>
</evidence>
<dbReference type="Proteomes" id="UP001266305">
    <property type="component" value="Unassembled WGS sequence"/>
</dbReference>
<comment type="caution">
    <text evidence="2">The sequence shown here is derived from an EMBL/GenBank/DDBJ whole genome shotgun (WGS) entry which is preliminary data.</text>
</comment>